<protein>
    <submittedName>
        <fullName evidence="2">Uncharacterized protein</fullName>
    </submittedName>
</protein>
<feature type="region of interest" description="Disordered" evidence="1">
    <location>
        <begin position="90"/>
        <end position="123"/>
    </location>
</feature>
<reference evidence="2 3" key="1">
    <citation type="journal article" date="2024" name="G3 (Bethesda)">
        <title>Genome assembly of Hibiscus sabdariffa L. provides insights into metabolisms of medicinal natural products.</title>
        <authorList>
            <person name="Kim T."/>
        </authorList>
    </citation>
    <scope>NUCLEOTIDE SEQUENCE [LARGE SCALE GENOMIC DNA]</scope>
    <source>
        <strain evidence="2">TK-2024</strain>
        <tissue evidence="2">Old leaves</tissue>
    </source>
</reference>
<evidence type="ECO:0000313" key="3">
    <source>
        <dbReference type="Proteomes" id="UP001472677"/>
    </source>
</evidence>
<keyword evidence="3" id="KW-1185">Reference proteome</keyword>
<gene>
    <name evidence="2" type="ORF">V6N12_030976</name>
</gene>
<dbReference type="EMBL" id="JBBPBM010000019">
    <property type="protein sequence ID" value="KAK8553997.1"/>
    <property type="molecule type" value="Genomic_DNA"/>
</dbReference>
<dbReference type="Proteomes" id="UP001472677">
    <property type="component" value="Unassembled WGS sequence"/>
</dbReference>
<organism evidence="2 3">
    <name type="scientific">Hibiscus sabdariffa</name>
    <name type="common">roselle</name>
    <dbReference type="NCBI Taxonomy" id="183260"/>
    <lineage>
        <taxon>Eukaryota</taxon>
        <taxon>Viridiplantae</taxon>
        <taxon>Streptophyta</taxon>
        <taxon>Embryophyta</taxon>
        <taxon>Tracheophyta</taxon>
        <taxon>Spermatophyta</taxon>
        <taxon>Magnoliopsida</taxon>
        <taxon>eudicotyledons</taxon>
        <taxon>Gunneridae</taxon>
        <taxon>Pentapetalae</taxon>
        <taxon>rosids</taxon>
        <taxon>malvids</taxon>
        <taxon>Malvales</taxon>
        <taxon>Malvaceae</taxon>
        <taxon>Malvoideae</taxon>
        <taxon>Hibiscus</taxon>
    </lineage>
</organism>
<evidence type="ECO:0000313" key="2">
    <source>
        <dbReference type="EMBL" id="KAK8553997.1"/>
    </source>
</evidence>
<name>A0ABR2E937_9ROSI</name>
<accession>A0ABR2E937</accession>
<feature type="compositionally biased region" description="Polar residues" evidence="1">
    <location>
        <begin position="114"/>
        <end position="123"/>
    </location>
</feature>
<sequence>MPSSTTSVSHMDAPSSLFTSTHVHVVPGLDKQTDNHVQPGQTCTNQAVFSQECAGSTKFEQVDSIQENSGHANSGHLELSPAIELQSVERCAQTEHVDPTYGGEHGANVDEVDVTSTEVGSSI</sequence>
<evidence type="ECO:0000256" key="1">
    <source>
        <dbReference type="SAM" id="MobiDB-lite"/>
    </source>
</evidence>
<proteinExistence type="predicted"/>
<comment type="caution">
    <text evidence="2">The sequence shown here is derived from an EMBL/GenBank/DDBJ whole genome shotgun (WGS) entry which is preliminary data.</text>
</comment>